<dbReference type="GO" id="GO:0004613">
    <property type="term" value="F:phosphoenolpyruvate carboxykinase (GTP) activity"/>
    <property type="evidence" value="ECO:0007669"/>
    <property type="project" value="UniProtKB-UniRule"/>
</dbReference>
<keyword evidence="11" id="KW-0670">Pyruvate</keyword>
<evidence type="ECO:0000313" key="12">
    <source>
        <dbReference type="Proteomes" id="UP000229213"/>
    </source>
</evidence>
<dbReference type="SUPFAM" id="SSF68923">
    <property type="entry name" value="PEP carboxykinase N-terminal domain"/>
    <property type="match status" value="1"/>
</dbReference>
<feature type="active site" evidence="8">
    <location>
        <position position="275"/>
    </location>
</feature>
<evidence type="ECO:0000256" key="4">
    <source>
        <dbReference type="ARBA" id="ARBA00022793"/>
    </source>
</evidence>
<comment type="caution">
    <text evidence="8">Lacks conserved residue(s) required for the propagation of feature annotation.</text>
</comment>
<name>A0A2M7YEB2_9BACT</name>
<dbReference type="Pfam" id="PF17297">
    <property type="entry name" value="PEPCK_N"/>
    <property type="match status" value="1"/>
</dbReference>
<dbReference type="GO" id="GO:0033993">
    <property type="term" value="P:response to lipid"/>
    <property type="evidence" value="ECO:0007669"/>
    <property type="project" value="TreeGrafter"/>
</dbReference>
<sequence>MQKKYADLLKTKCCKKSYEKLTALNNAGLFEFVRKYTELCNPDSVYVCDDSDQDREYIGNRALENAEERKLAIDGHTIHFDGYNDLARDKTSTKYLLPQGADLGDALNATDKETGLEEIHRYLKNIMAGKEMYVLFFSLGPTNSEFSISAVQITDSSYVAHSEYILYRRGYEQFKKIGNSKSFFRYVHSAGVLENGVSKNVDKRRVYVDLEDNIVYTVNTQYAGNTVGLKKLSLRLAIRKASQEGWLAEHMLIMGVHGLLRERITYFTGAFPSACGKTSTSMLKGESIVGDDLAYLRKKEGKIYAANVECGIFGIIQDVNPKDDPAIWKSLTSPGEVIFSNVLVTEKGVPYWLGDGREVPEKGSNYSGEWQKGKKDSQGNEITYSHKNARYTVSLYGLKNVDCQLDNPEGVWIKGIIYGGRDSSIWPPVQEAFNWTHGVITFGASLESETTAATLGKEGVRQFNPMSNLDFVSIPLGKYVAHHLKFIEGVPVPPTIFAVNYFQKTKTGKYLTAMEDKRVWVKWMELRVNHDVDAVKIPTGYIPRYADLKKLFREVLRKDYSEGEYAEQFTVKIKGNLEKIERIAEIYKTKITDAPDTLFKVLKEQKARLEESRAKYGDNVVPTVFL</sequence>
<comment type="subunit">
    <text evidence="8">Monomer.</text>
</comment>
<feature type="binding site" evidence="8">
    <location>
        <position position="250"/>
    </location>
    <ligand>
        <name>Mn(2+)</name>
        <dbReference type="ChEBI" id="CHEBI:29035"/>
    </ligand>
</feature>
<dbReference type="PIRSF" id="PIRSF001348">
    <property type="entry name" value="PEP_carboxykinase_GTP"/>
    <property type="match status" value="1"/>
</dbReference>
<evidence type="ECO:0000259" key="10">
    <source>
        <dbReference type="Pfam" id="PF17297"/>
    </source>
</evidence>
<keyword evidence="11" id="KW-0808">Transferase</keyword>
<dbReference type="GO" id="GO:0006107">
    <property type="term" value="P:oxaloacetate metabolic process"/>
    <property type="evidence" value="ECO:0007669"/>
    <property type="project" value="TreeGrafter"/>
</dbReference>
<dbReference type="InterPro" id="IPR018091">
    <property type="entry name" value="PEP_carboxykin_GTP_CS"/>
</dbReference>
<dbReference type="Pfam" id="PF00821">
    <property type="entry name" value="PEPCK_GTP"/>
    <property type="match status" value="1"/>
</dbReference>
<dbReference type="GO" id="GO:0030145">
    <property type="term" value="F:manganese ion binding"/>
    <property type="evidence" value="ECO:0007669"/>
    <property type="project" value="UniProtKB-UniRule"/>
</dbReference>
<dbReference type="GO" id="GO:0005829">
    <property type="term" value="C:cytosol"/>
    <property type="evidence" value="ECO:0007669"/>
    <property type="project" value="TreeGrafter"/>
</dbReference>
<comment type="similarity">
    <text evidence="1 8">Belongs to the phosphoenolpyruvate carboxykinase [GTP] family.</text>
</comment>
<dbReference type="InterPro" id="IPR008209">
    <property type="entry name" value="PEP_carboxykinase_GTP"/>
</dbReference>
<keyword evidence="6 8" id="KW-0464">Manganese</keyword>
<gene>
    <name evidence="8" type="primary">pckG</name>
    <name evidence="11" type="ORF">CO162_06915</name>
</gene>
<evidence type="ECO:0000256" key="1">
    <source>
        <dbReference type="ARBA" id="ARBA00005796"/>
    </source>
</evidence>
<feature type="binding site" evidence="8">
    <location>
        <position position="273"/>
    </location>
    <ligand>
        <name>substrate</name>
    </ligand>
</feature>
<comment type="pathway">
    <text evidence="8">Carbohydrate biosynthesis; gluconeogenesis.</text>
</comment>
<dbReference type="GO" id="GO:0016301">
    <property type="term" value="F:kinase activity"/>
    <property type="evidence" value="ECO:0007669"/>
    <property type="project" value="UniProtKB-KW"/>
</dbReference>
<keyword evidence="4 8" id="KW-0210">Decarboxylase</keyword>
<evidence type="ECO:0000256" key="7">
    <source>
        <dbReference type="ARBA" id="ARBA00023239"/>
    </source>
</evidence>
<dbReference type="GO" id="GO:0046327">
    <property type="term" value="P:glycerol biosynthetic process from pyruvate"/>
    <property type="evidence" value="ECO:0007669"/>
    <property type="project" value="TreeGrafter"/>
</dbReference>
<protein>
    <recommendedName>
        <fullName evidence="8">Phosphoenolpyruvate carboxykinase [GTP]</fullName>
        <shortName evidence="8">PEP carboxykinase</shortName>
        <shortName evidence="8">PEPCK</shortName>
        <ecNumber evidence="8">4.1.1.32</ecNumber>
    </recommendedName>
    <alternativeName>
        <fullName evidence="8">GTP-dependent phosphoenolpyruvate carboxykinase</fullName>
        <shortName evidence="8">GTP-PEPCK</shortName>
    </alternativeName>
</protein>
<feature type="domain" description="Phosphoenolpyruvate carboxykinase C-terminal P-loop" evidence="9">
    <location>
        <begin position="246"/>
        <end position="608"/>
    </location>
</feature>
<comment type="cofactor">
    <cofactor evidence="8">
        <name>Mn(2+)</name>
        <dbReference type="ChEBI" id="CHEBI:29035"/>
    </cofactor>
    <text evidence="8">Binds 1 Mn(2+) ion per subunit.</text>
</comment>
<keyword evidence="5 8" id="KW-0342">GTP-binding</keyword>
<dbReference type="GO" id="GO:0042594">
    <property type="term" value="P:response to starvation"/>
    <property type="evidence" value="ECO:0007669"/>
    <property type="project" value="TreeGrafter"/>
</dbReference>
<feature type="domain" description="Phosphoenolpyruvate carboxykinase GTP-utilising N-terminal" evidence="10">
    <location>
        <begin position="31"/>
        <end position="241"/>
    </location>
</feature>
<evidence type="ECO:0000256" key="6">
    <source>
        <dbReference type="ARBA" id="ARBA00023211"/>
    </source>
</evidence>
<feature type="binding site" evidence="8">
    <location>
        <position position="390"/>
    </location>
    <ligand>
        <name>GTP</name>
        <dbReference type="ChEBI" id="CHEBI:37565"/>
    </ligand>
</feature>
<evidence type="ECO:0000259" key="9">
    <source>
        <dbReference type="Pfam" id="PF00821"/>
    </source>
</evidence>
<dbReference type="InterPro" id="IPR035077">
    <property type="entry name" value="PEP_carboxykinase_GTP_C"/>
</dbReference>
<dbReference type="NCBIfam" id="NF003253">
    <property type="entry name" value="PRK04210.1"/>
    <property type="match status" value="1"/>
</dbReference>
<dbReference type="GO" id="GO:0071333">
    <property type="term" value="P:cellular response to glucose stimulus"/>
    <property type="evidence" value="ECO:0007669"/>
    <property type="project" value="TreeGrafter"/>
</dbReference>
<dbReference type="EMBL" id="PFWI01000251">
    <property type="protein sequence ID" value="PJA61320.1"/>
    <property type="molecule type" value="Genomic_DNA"/>
</dbReference>
<dbReference type="HAMAP" id="MF_00452">
    <property type="entry name" value="PEPCK_GTP"/>
    <property type="match status" value="1"/>
</dbReference>
<dbReference type="GO" id="GO:0019543">
    <property type="term" value="P:propionate catabolic process"/>
    <property type="evidence" value="ECO:0007669"/>
    <property type="project" value="TreeGrafter"/>
</dbReference>
<dbReference type="Gene3D" id="3.40.449.10">
    <property type="entry name" value="Phosphoenolpyruvate Carboxykinase, domain 1"/>
    <property type="match status" value="1"/>
</dbReference>
<keyword evidence="11" id="KW-0418">Kinase</keyword>
<dbReference type="AlphaFoldDB" id="A0A2M7YEB2"/>
<comment type="catalytic activity">
    <reaction evidence="8">
        <text>oxaloacetate + GTP = phosphoenolpyruvate + GDP + CO2</text>
        <dbReference type="Rhea" id="RHEA:10388"/>
        <dbReference type="ChEBI" id="CHEBI:16452"/>
        <dbReference type="ChEBI" id="CHEBI:16526"/>
        <dbReference type="ChEBI" id="CHEBI:37565"/>
        <dbReference type="ChEBI" id="CHEBI:58189"/>
        <dbReference type="ChEBI" id="CHEBI:58702"/>
        <dbReference type="EC" id="4.1.1.32"/>
    </reaction>
</comment>
<reference evidence="12" key="1">
    <citation type="submission" date="2017-09" db="EMBL/GenBank/DDBJ databases">
        <title>Depth-based differentiation of microbial function through sediment-hosted aquifers and enrichment of novel symbionts in the deep terrestrial subsurface.</title>
        <authorList>
            <person name="Probst A.J."/>
            <person name="Ladd B."/>
            <person name="Jarett J.K."/>
            <person name="Geller-Mcgrath D.E."/>
            <person name="Sieber C.M.K."/>
            <person name="Emerson J.B."/>
            <person name="Anantharaman K."/>
            <person name="Thomas B.C."/>
            <person name="Malmstrom R."/>
            <person name="Stieglmeier M."/>
            <person name="Klingl A."/>
            <person name="Woyke T."/>
            <person name="Ryan C.M."/>
            <person name="Banfield J.F."/>
        </authorList>
    </citation>
    <scope>NUCLEOTIDE SEQUENCE [LARGE SCALE GENOMIC DNA]</scope>
</reference>
<dbReference type="SUPFAM" id="SSF53795">
    <property type="entry name" value="PEP carboxykinase-like"/>
    <property type="match status" value="1"/>
</dbReference>
<comment type="function">
    <text evidence="8">Catalyzes the conversion of oxaloacetate (OAA) to phosphoenolpyruvate (PEP), the rate-limiting step in the metabolic pathway that produces glucose from lactate and other precursors derived from the citric acid cycle.</text>
</comment>
<dbReference type="UniPathway" id="UPA00138"/>
<feature type="binding site" evidence="8">
    <location>
        <position position="88"/>
    </location>
    <ligand>
        <name>substrate</name>
    </ligand>
</feature>
<dbReference type="InterPro" id="IPR013035">
    <property type="entry name" value="PEP_carboxykinase_C"/>
</dbReference>
<comment type="subcellular location">
    <subcellularLocation>
        <location evidence="8">Cytoplasm</location>
    </subcellularLocation>
</comment>
<dbReference type="InterPro" id="IPR035078">
    <property type="entry name" value="PEP_carboxykinase_GTP_N"/>
</dbReference>
<dbReference type="Proteomes" id="UP000229213">
    <property type="component" value="Unassembled WGS sequence"/>
</dbReference>
<organism evidence="11 12">
    <name type="scientific">bacterium (Candidatus Ratteibacteria) CG_4_9_14_3_um_filter_41_21</name>
    <dbReference type="NCBI Taxonomy" id="2014289"/>
    <lineage>
        <taxon>Bacteria</taxon>
        <taxon>Candidatus Ratteibacteria</taxon>
    </lineage>
</organism>
<evidence type="ECO:0000256" key="8">
    <source>
        <dbReference type="HAMAP-Rule" id="MF_00452"/>
    </source>
</evidence>
<keyword evidence="8" id="KW-0963">Cytoplasm</keyword>
<dbReference type="Gene3D" id="3.90.228.20">
    <property type="match status" value="2"/>
</dbReference>
<evidence type="ECO:0000256" key="2">
    <source>
        <dbReference type="ARBA" id="ARBA00022723"/>
    </source>
</evidence>
<evidence type="ECO:0000256" key="5">
    <source>
        <dbReference type="ARBA" id="ARBA00023134"/>
    </source>
</evidence>
<keyword evidence="7 8" id="KW-0456">Lyase</keyword>
<feature type="binding site" evidence="8">
    <location>
        <position position="231"/>
    </location>
    <ligand>
        <name>Mn(2+)</name>
        <dbReference type="ChEBI" id="CHEBI:29035"/>
    </ligand>
</feature>
<dbReference type="PANTHER" id="PTHR11561">
    <property type="entry name" value="PHOSPHOENOLPYRUVATE CARBOXYKINASE"/>
    <property type="match status" value="1"/>
</dbReference>
<feature type="binding site" evidence="8">
    <location>
        <position position="292"/>
    </location>
    <ligand>
        <name>Mn(2+)</name>
        <dbReference type="ChEBI" id="CHEBI:29035"/>
    </ligand>
</feature>
<keyword evidence="2 8" id="KW-0479">Metal-binding</keyword>
<evidence type="ECO:0000256" key="3">
    <source>
        <dbReference type="ARBA" id="ARBA00022741"/>
    </source>
</evidence>
<dbReference type="GO" id="GO:0005525">
    <property type="term" value="F:GTP binding"/>
    <property type="evidence" value="ECO:0007669"/>
    <property type="project" value="UniProtKB-UniRule"/>
</dbReference>
<dbReference type="InterPro" id="IPR008210">
    <property type="entry name" value="PEP_carboxykinase_N"/>
</dbReference>
<evidence type="ECO:0000313" key="11">
    <source>
        <dbReference type="EMBL" id="PJA61320.1"/>
    </source>
</evidence>
<feature type="binding site" evidence="8">
    <location>
        <begin position="222"/>
        <end position="224"/>
    </location>
    <ligand>
        <name>substrate</name>
    </ligand>
</feature>
<feature type="binding site" evidence="8">
    <location>
        <begin position="388"/>
        <end position="390"/>
    </location>
    <ligand>
        <name>substrate</name>
    </ligand>
</feature>
<keyword evidence="3 8" id="KW-0547">Nucleotide-binding</keyword>
<dbReference type="EC" id="4.1.1.32" evidence="8"/>
<dbReference type="GO" id="GO:0006094">
    <property type="term" value="P:gluconeogenesis"/>
    <property type="evidence" value="ECO:0007669"/>
    <property type="project" value="UniProtKB-UniRule"/>
</dbReference>
<feature type="binding site" evidence="8">
    <location>
        <begin position="274"/>
        <end position="279"/>
    </location>
    <ligand>
        <name>GTP</name>
        <dbReference type="ChEBI" id="CHEBI:37565"/>
    </ligand>
</feature>
<dbReference type="PROSITE" id="PS00505">
    <property type="entry name" value="PEPCK_GTP"/>
    <property type="match status" value="1"/>
</dbReference>
<comment type="caution">
    <text evidence="11">The sequence shown here is derived from an EMBL/GenBank/DDBJ whole genome shotgun (WGS) entry which is preliminary data.</text>
</comment>
<keyword evidence="8" id="KW-0312">Gluconeogenesis</keyword>
<proteinExistence type="inferred from homology"/>
<dbReference type="PANTHER" id="PTHR11561:SF0">
    <property type="entry name" value="PHOSPHOENOLPYRUVATE CARBOXYKINASE [GTP]-RELATED"/>
    <property type="match status" value="1"/>
</dbReference>
<feature type="binding site" evidence="8">
    <location>
        <position position="421"/>
    </location>
    <ligand>
        <name>GTP</name>
        <dbReference type="ChEBI" id="CHEBI:37565"/>
    </ligand>
</feature>
<accession>A0A2M7YEB2</accession>